<keyword evidence="1" id="KW-0732">Signal</keyword>
<organism evidence="2">
    <name type="scientific">Oxyrrhis marina</name>
    <name type="common">Dinoflagellate</name>
    <dbReference type="NCBI Taxonomy" id="2969"/>
    <lineage>
        <taxon>Eukaryota</taxon>
        <taxon>Sar</taxon>
        <taxon>Alveolata</taxon>
        <taxon>Dinophyceae</taxon>
        <taxon>Oxyrrhinales</taxon>
        <taxon>Oxyrrhinaceae</taxon>
        <taxon>Oxyrrhis</taxon>
    </lineage>
</organism>
<name>A0A7S4GN81_OXYMA</name>
<evidence type="ECO:0000256" key="1">
    <source>
        <dbReference type="SAM" id="SignalP"/>
    </source>
</evidence>
<protein>
    <submittedName>
        <fullName evidence="2">Uncharacterized protein</fullName>
    </submittedName>
</protein>
<sequence>MKLAVFATLLAVPAAWGPSKFVPVDTILVDSDGLPSGASSLLESHVSRYNARTAKGGMCVKSSSKVGCSAGKTTAKVSFEMKNSASKGGFEVRSSDLDHVVSAGDESGALQGFLAWIRQVRWSAKETQVPTDWTASHSSDKELWGLRGHQYSSAPHAQMFRTMDEMKDYTLDQAVFGTNQIEMAHISTSSSSYDHLVEFSSAMKDTGMNASLWISADKAAAFDLDKLFKDMKQLDSIFMPGGDGGTLDIKAATKARKSCRKHHPGCTMWISLQELSAHDMDAIIKELKTSTWKENIDGIVFGPHVRVPLTQFVKMIPEGFPIRQYPDICHIAGAQFALNFLSHVWAFTHQRQAVAPSPEFMDSIVRQRANGSTPTIGVGAYSEGVGDDWNKAVWSGVAFQPYRSVKNIVADYARYFFGADLAESAAGLIFGLEQNWIGDPANNTQINKTFALAQKLEKDGKDVLAKSWRLQALVKRAYNDVYQQRRYVCGLESVAGAMSALQRTWSADHRLDEAEKSLEHDCVDKTMSSYKSRVLDLASAINKTLGAEVLQTQDKMLNIQLIDEPVSDVPFLLDQVKSIKKLKSDDDKDKAIAKLTGWTDPGKDGFYAALASVPQSPNLVLPVSLESDPARYINPTISGDRYHSSHWISSQRSVFELYDSSVVVRFEGLKSSAKYKLRVGWGGGSGEVQLSANKKSILQKYMSATSSTKEYSVPQSETKGGTLELECQQKPGVGGSGRSCYISEMWLTVESEDSVIV</sequence>
<evidence type="ECO:0000313" key="2">
    <source>
        <dbReference type="EMBL" id="CAE0842060.1"/>
    </source>
</evidence>
<gene>
    <name evidence="2" type="ORF">OMAR00294_LOCUS1620</name>
</gene>
<proteinExistence type="predicted"/>
<feature type="signal peptide" evidence="1">
    <location>
        <begin position="1"/>
        <end position="17"/>
    </location>
</feature>
<dbReference type="EMBL" id="HBJB01001906">
    <property type="protein sequence ID" value="CAE0842060.1"/>
    <property type="molecule type" value="Transcribed_RNA"/>
</dbReference>
<accession>A0A7S4GN81</accession>
<reference evidence="2" key="1">
    <citation type="submission" date="2021-01" db="EMBL/GenBank/DDBJ databases">
        <authorList>
            <person name="Corre E."/>
            <person name="Pelletier E."/>
            <person name="Niang G."/>
            <person name="Scheremetjew M."/>
            <person name="Finn R."/>
            <person name="Kale V."/>
            <person name="Holt S."/>
            <person name="Cochrane G."/>
            <person name="Meng A."/>
            <person name="Brown T."/>
            <person name="Cohen L."/>
        </authorList>
    </citation>
    <scope>NUCLEOTIDE SEQUENCE</scope>
    <source>
        <strain evidence="2">LB1974</strain>
    </source>
</reference>
<dbReference type="AlphaFoldDB" id="A0A7S4GN81"/>
<feature type="chain" id="PRO_5031192623" evidence="1">
    <location>
        <begin position="18"/>
        <end position="757"/>
    </location>
</feature>